<reference evidence="2 5" key="2">
    <citation type="submission" date="2020-08" db="EMBL/GenBank/DDBJ databases">
        <title>Genomic Encyclopedia of Type Strains, Phase IV (KMG-IV): sequencing the most valuable type-strain genomes for metagenomic binning, comparative biology and taxonomic classification.</title>
        <authorList>
            <person name="Goeker M."/>
        </authorList>
    </citation>
    <scope>NUCLEOTIDE SEQUENCE [LARGE SCALE GENOMIC DNA]</scope>
    <source>
        <strain evidence="2 5">DSM 100021</strain>
    </source>
</reference>
<keyword evidence="4" id="KW-1185">Reference proteome</keyword>
<proteinExistence type="predicted"/>
<organism evidence="3 4">
    <name type="scientific">Allorhizobium taibaishanense</name>
    <dbReference type="NCBI Taxonomy" id="887144"/>
    <lineage>
        <taxon>Bacteria</taxon>
        <taxon>Pseudomonadati</taxon>
        <taxon>Pseudomonadota</taxon>
        <taxon>Alphaproteobacteria</taxon>
        <taxon>Hyphomicrobiales</taxon>
        <taxon>Rhizobiaceae</taxon>
        <taxon>Rhizobium/Agrobacterium group</taxon>
        <taxon>Allorhizobium</taxon>
    </lineage>
</organism>
<dbReference type="InterPro" id="IPR023286">
    <property type="entry name" value="ABATE_dom_sf"/>
</dbReference>
<dbReference type="STRING" id="887144.BJF91_03945"/>
<evidence type="ECO:0000313" key="4">
    <source>
        <dbReference type="Proteomes" id="UP000185598"/>
    </source>
</evidence>
<dbReference type="Pfam" id="PF11706">
    <property type="entry name" value="zf-CGNR"/>
    <property type="match status" value="1"/>
</dbReference>
<dbReference type="EMBL" id="MKIN01000027">
    <property type="protein sequence ID" value="OLP47565.1"/>
    <property type="molecule type" value="Genomic_DNA"/>
</dbReference>
<dbReference type="Proteomes" id="UP000544107">
    <property type="component" value="Unassembled WGS sequence"/>
</dbReference>
<dbReference type="InterPro" id="IPR010852">
    <property type="entry name" value="ABATE"/>
</dbReference>
<dbReference type="PANTHER" id="PTHR35525">
    <property type="entry name" value="BLL6575 PROTEIN"/>
    <property type="match status" value="1"/>
</dbReference>
<reference evidence="3 4" key="1">
    <citation type="submission" date="2016-09" db="EMBL/GenBank/DDBJ databases">
        <title>Rhizobium oryziradicis sp. nov., isolated from the root of rice.</title>
        <authorList>
            <person name="Zhao J."/>
            <person name="Zhang X."/>
        </authorList>
    </citation>
    <scope>NUCLEOTIDE SEQUENCE [LARGE SCALE GENOMIC DNA]</scope>
    <source>
        <strain evidence="3 4">14971</strain>
    </source>
</reference>
<protein>
    <submittedName>
        <fullName evidence="2">Putative RNA-binding Zn ribbon-like protein</fullName>
    </submittedName>
</protein>
<dbReference type="InterPro" id="IPR021005">
    <property type="entry name" value="Znf_CGNR"/>
</dbReference>
<sequence length="192" mass="21278">MSFTWTPHRFAGGALALDVANSVILRFDPARSLDRFAVPDQLAAFAPAAMQFCAERALFERLDPVQPETLGGFMDLREAVDRHFRCGAAGTGSAEEKRETLADMLEASAAMLRAATSETAIEAATAHSALRLLAEVPQQRLKICGHCGWLFLDRSKNRSRNWCDMAVCGNRVKASRHYRRQLQQVAQGEQEQ</sequence>
<dbReference type="PANTHER" id="PTHR35525:SF3">
    <property type="entry name" value="BLL6575 PROTEIN"/>
    <property type="match status" value="1"/>
</dbReference>
<name>A0A1Q8ZZ04_9HYPH</name>
<dbReference type="AlphaFoldDB" id="A0A1Q8ZZ04"/>
<dbReference type="EMBL" id="JACIED010000002">
    <property type="protein sequence ID" value="MBB4007485.1"/>
    <property type="molecule type" value="Genomic_DNA"/>
</dbReference>
<evidence type="ECO:0000313" key="5">
    <source>
        <dbReference type="Proteomes" id="UP000544107"/>
    </source>
</evidence>
<evidence type="ECO:0000313" key="2">
    <source>
        <dbReference type="EMBL" id="MBB4007485.1"/>
    </source>
</evidence>
<comment type="caution">
    <text evidence="3">The sequence shown here is derived from an EMBL/GenBank/DDBJ whole genome shotgun (WGS) entry which is preliminary data.</text>
</comment>
<dbReference type="Pfam" id="PF07336">
    <property type="entry name" value="ABATE"/>
    <property type="match status" value="1"/>
</dbReference>
<dbReference type="Gene3D" id="1.10.3300.10">
    <property type="entry name" value="Jann2411-like domain"/>
    <property type="match status" value="1"/>
</dbReference>
<evidence type="ECO:0000259" key="1">
    <source>
        <dbReference type="Pfam" id="PF11706"/>
    </source>
</evidence>
<evidence type="ECO:0000313" key="3">
    <source>
        <dbReference type="EMBL" id="OLP47565.1"/>
    </source>
</evidence>
<accession>A0A1Q8ZZ04</accession>
<dbReference type="SUPFAM" id="SSF160904">
    <property type="entry name" value="Jann2411-like"/>
    <property type="match status" value="1"/>
</dbReference>
<feature type="domain" description="Zinc finger CGNR" evidence="1">
    <location>
        <begin position="140"/>
        <end position="181"/>
    </location>
</feature>
<dbReference type="Proteomes" id="UP000185598">
    <property type="component" value="Unassembled WGS sequence"/>
</dbReference>
<gene>
    <name evidence="3" type="ORF">BJF91_03945</name>
    <name evidence="2" type="ORF">GGQ71_001748</name>
</gene>
<dbReference type="RefSeq" id="WP_075616743.1">
    <property type="nucleotide sequence ID" value="NZ_JACIED010000002.1"/>
</dbReference>
<dbReference type="OrthoDB" id="9808437at2"/>